<feature type="region of interest" description="Disordered" evidence="1">
    <location>
        <begin position="1"/>
        <end position="34"/>
    </location>
</feature>
<keyword evidence="2" id="KW-1133">Transmembrane helix</keyword>
<dbReference type="EMBL" id="RIBY02001247">
    <property type="protein sequence ID" value="KAH9830683.1"/>
    <property type="molecule type" value="Genomic_DNA"/>
</dbReference>
<keyword evidence="2" id="KW-0812">Transmembrane</keyword>
<proteinExistence type="predicted"/>
<dbReference type="AlphaFoldDB" id="A0A9W7SUL8"/>
<keyword evidence="4" id="KW-1185">Reference proteome</keyword>
<gene>
    <name evidence="3" type="ORF">Tdes44962_MAKER08993</name>
</gene>
<reference evidence="3 4" key="2">
    <citation type="journal article" date="2021" name="Curr. Genet.">
        <title>Genetic response to nitrogen starvation in the aggressive Eucalyptus foliar pathogen Teratosphaeria destructans.</title>
        <authorList>
            <person name="Havenga M."/>
            <person name="Wingfield B.D."/>
            <person name="Wingfield M.J."/>
            <person name="Dreyer L.L."/>
            <person name="Roets F."/>
            <person name="Aylward J."/>
        </authorList>
    </citation>
    <scope>NUCLEOTIDE SEQUENCE [LARGE SCALE GENOMIC DNA]</scope>
    <source>
        <strain evidence="3">CMW44962</strain>
    </source>
</reference>
<evidence type="ECO:0000256" key="1">
    <source>
        <dbReference type="SAM" id="MobiDB-lite"/>
    </source>
</evidence>
<reference evidence="3 4" key="1">
    <citation type="journal article" date="2018" name="IMA Fungus">
        <title>IMA Genome-F 10: Nine draft genome sequences of Claviceps purpurea s.lat., including C. arundinis, C. humidiphila, and C. cf. spartinae, pseudomolecules for the pitch canker pathogen Fusarium circinatum, draft genome of Davidsoniella eucalypti, Grosmannia galeiformis, Quambalaria eucalypti, and Teratosphaeria destructans.</title>
        <authorList>
            <person name="Wingfield B.D."/>
            <person name="Liu M."/>
            <person name="Nguyen H.D."/>
            <person name="Lane F.A."/>
            <person name="Morgan S.W."/>
            <person name="De Vos L."/>
            <person name="Wilken P.M."/>
            <person name="Duong T.A."/>
            <person name="Aylward J."/>
            <person name="Coetzee M.P."/>
            <person name="Dadej K."/>
            <person name="De Beer Z.W."/>
            <person name="Findlay W."/>
            <person name="Havenga M."/>
            <person name="Kolarik M."/>
            <person name="Menzies J.G."/>
            <person name="Naidoo K."/>
            <person name="Pochopski O."/>
            <person name="Shoukouhi P."/>
            <person name="Santana Q.C."/>
            <person name="Seifert K.A."/>
            <person name="Soal N."/>
            <person name="Steenkamp E.T."/>
            <person name="Tatham C.T."/>
            <person name="van der Nest M.A."/>
            <person name="Wingfield M.J."/>
        </authorList>
    </citation>
    <scope>NUCLEOTIDE SEQUENCE [LARGE SCALE GENOMIC DNA]</scope>
    <source>
        <strain evidence="3">CMW44962</strain>
    </source>
</reference>
<feature type="transmembrane region" description="Helical" evidence="2">
    <location>
        <begin position="71"/>
        <end position="91"/>
    </location>
</feature>
<comment type="caution">
    <text evidence="3">The sequence shown here is derived from an EMBL/GenBank/DDBJ whole genome shotgun (WGS) entry which is preliminary data.</text>
</comment>
<evidence type="ECO:0000313" key="4">
    <source>
        <dbReference type="Proteomes" id="UP001138500"/>
    </source>
</evidence>
<feature type="non-terminal residue" evidence="3">
    <location>
        <position position="92"/>
    </location>
</feature>
<accession>A0A9W7SUL8</accession>
<name>A0A9W7SUL8_9PEZI</name>
<keyword evidence="2" id="KW-0472">Membrane</keyword>
<dbReference type="Proteomes" id="UP001138500">
    <property type="component" value="Unassembled WGS sequence"/>
</dbReference>
<evidence type="ECO:0000313" key="3">
    <source>
        <dbReference type="EMBL" id="KAH9830683.1"/>
    </source>
</evidence>
<sequence length="92" mass="10158">MNPPDSDPAIPLQEPKPSRYYTRLPVSSDHTRDDQVLLPKRRTRHSSISASLSSNVTSQLETWRSWLPATVPWSAILVAVLALQAALVIALA</sequence>
<dbReference type="OrthoDB" id="10636493at2759"/>
<evidence type="ECO:0000256" key="2">
    <source>
        <dbReference type="SAM" id="Phobius"/>
    </source>
</evidence>
<protein>
    <submittedName>
        <fullName evidence="3">Uncharacterized protein</fullName>
    </submittedName>
</protein>
<organism evidence="3 4">
    <name type="scientific">Teratosphaeria destructans</name>
    <dbReference type="NCBI Taxonomy" id="418781"/>
    <lineage>
        <taxon>Eukaryota</taxon>
        <taxon>Fungi</taxon>
        <taxon>Dikarya</taxon>
        <taxon>Ascomycota</taxon>
        <taxon>Pezizomycotina</taxon>
        <taxon>Dothideomycetes</taxon>
        <taxon>Dothideomycetidae</taxon>
        <taxon>Mycosphaerellales</taxon>
        <taxon>Teratosphaeriaceae</taxon>
        <taxon>Teratosphaeria</taxon>
    </lineage>
</organism>